<keyword evidence="3" id="KW-1185">Reference proteome</keyword>
<dbReference type="AlphaFoldDB" id="A0A8K0TDY1"/>
<dbReference type="InterPro" id="IPR045518">
    <property type="entry name" value="2EXR"/>
</dbReference>
<sequence>MSTDKTFQLFPRLPPELRQQIWRHALLAPAVWFATFLYNLGHGCRWDPDQRQQFALIPVGPAPPTAAGFACREARREMESLITNPWRFNDRGQLCWIHWETTVIHLGRYDNAIRFYGALHGHEKAWFKHVAFEFPSWCRGGVMLISGRVALGSPNLRTLIVHMRAVDNADTEWEDAQHAQRPSMIDVQF</sequence>
<protein>
    <recommendedName>
        <fullName evidence="1">2EXR domain-containing protein</fullName>
    </recommendedName>
</protein>
<proteinExistence type="predicted"/>
<dbReference type="PANTHER" id="PTHR35910">
    <property type="entry name" value="2EXR DOMAIN-CONTAINING PROTEIN"/>
    <property type="match status" value="1"/>
</dbReference>
<evidence type="ECO:0000313" key="2">
    <source>
        <dbReference type="EMBL" id="KAH7361760.1"/>
    </source>
</evidence>
<dbReference type="EMBL" id="JAGPXD010000003">
    <property type="protein sequence ID" value="KAH7361760.1"/>
    <property type="molecule type" value="Genomic_DNA"/>
</dbReference>
<feature type="domain" description="2EXR" evidence="1">
    <location>
        <begin position="7"/>
        <end position="100"/>
    </location>
</feature>
<name>A0A8K0TDY1_9PEZI</name>
<evidence type="ECO:0000259" key="1">
    <source>
        <dbReference type="Pfam" id="PF20150"/>
    </source>
</evidence>
<dbReference type="Pfam" id="PF20150">
    <property type="entry name" value="2EXR"/>
    <property type="match status" value="1"/>
</dbReference>
<dbReference type="PANTHER" id="PTHR35910:SF6">
    <property type="entry name" value="2EXR DOMAIN-CONTAINING PROTEIN"/>
    <property type="match status" value="1"/>
</dbReference>
<comment type="caution">
    <text evidence="2">The sequence shown here is derived from an EMBL/GenBank/DDBJ whole genome shotgun (WGS) entry which is preliminary data.</text>
</comment>
<organism evidence="2 3">
    <name type="scientific">Plectosphaerella cucumerina</name>
    <dbReference type="NCBI Taxonomy" id="40658"/>
    <lineage>
        <taxon>Eukaryota</taxon>
        <taxon>Fungi</taxon>
        <taxon>Dikarya</taxon>
        <taxon>Ascomycota</taxon>
        <taxon>Pezizomycotina</taxon>
        <taxon>Sordariomycetes</taxon>
        <taxon>Hypocreomycetidae</taxon>
        <taxon>Glomerellales</taxon>
        <taxon>Plectosphaerellaceae</taxon>
        <taxon>Plectosphaerella</taxon>
    </lineage>
</organism>
<dbReference type="Proteomes" id="UP000813385">
    <property type="component" value="Unassembled WGS sequence"/>
</dbReference>
<accession>A0A8K0TDY1</accession>
<evidence type="ECO:0000313" key="3">
    <source>
        <dbReference type="Proteomes" id="UP000813385"/>
    </source>
</evidence>
<dbReference type="OrthoDB" id="3473305at2759"/>
<gene>
    <name evidence="2" type="ORF">B0T11DRAFT_77517</name>
</gene>
<reference evidence="2" key="1">
    <citation type="journal article" date="2021" name="Nat. Commun.">
        <title>Genetic determinants of endophytism in the Arabidopsis root mycobiome.</title>
        <authorList>
            <person name="Mesny F."/>
            <person name="Miyauchi S."/>
            <person name="Thiergart T."/>
            <person name="Pickel B."/>
            <person name="Atanasova L."/>
            <person name="Karlsson M."/>
            <person name="Huettel B."/>
            <person name="Barry K.W."/>
            <person name="Haridas S."/>
            <person name="Chen C."/>
            <person name="Bauer D."/>
            <person name="Andreopoulos W."/>
            <person name="Pangilinan J."/>
            <person name="LaButti K."/>
            <person name="Riley R."/>
            <person name="Lipzen A."/>
            <person name="Clum A."/>
            <person name="Drula E."/>
            <person name="Henrissat B."/>
            <person name="Kohler A."/>
            <person name="Grigoriev I.V."/>
            <person name="Martin F.M."/>
            <person name="Hacquard S."/>
        </authorList>
    </citation>
    <scope>NUCLEOTIDE SEQUENCE</scope>
    <source>
        <strain evidence="2">MPI-CAGE-AT-0016</strain>
    </source>
</reference>